<sequence>MNAATARALTEAALTDLHPQPDDITADAIAGLSCSPKQLPSKYFYDAEGSRLFEAITRQPEYYLTRTELDLLEARMPSIAQAVGTGAHVVELGSGSGRKTQLLLDGLRMPVAYTPIEISRDMLMSSTTRLAERFPHIQMLPVCADFTAPVALPAPQRGARRTLVFFPGSTLGNFTREDGIALLRSMRQTMGADGCALVGIDLVKHTALLEAAYNDAAGVTAEFTLNLLRRLNREIGSDFDLAQFRHRAVYSETRQRIETFLVSQRAQQVTVAGRRFDFAEGEAMQVEYSHKYTDQSFAAMAAEAGLRVSHGWNAQDDAFGLRLLQSRDPGPGARDPEKP</sequence>
<dbReference type="Pfam" id="PF10017">
    <property type="entry name" value="Methyltransf_33"/>
    <property type="match status" value="1"/>
</dbReference>
<proteinExistence type="predicted"/>
<comment type="caution">
    <text evidence="4">The sequence shown here is derived from an EMBL/GenBank/DDBJ whole genome shotgun (WGS) entry which is preliminary data.</text>
</comment>
<dbReference type="PANTHER" id="PTHR43397">
    <property type="entry name" value="ERGOTHIONEINE BIOSYNTHESIS PROTEIN 1"/>
    <property type="match status" value="1"/>
</dbReference>
<evidence type="ECO:0000313" key="4">
    <source>
        <dbReference type="EMBL" id="MRH00092.1"/>
    </source>
</evidence>
<dbReference type="InterPro" id="IPR019257">
    <property type="entry name" value="MeTrfase_dom"/>
</dbReference>
<accession>A0A6N7QH51</accession>
<evidence type="ECO:0000313" key="7">
    <source>
        <dbReference type="Proteomes" id="UP000439314"/>
    </source>
</evidence>
<dbReference type="InterPro" id="IPR029063">
    <property type="entry name" value="SAM-dependent_MTases_sf"/>
</dbReference>
<keyword evidence="6" id="KW-1185">Reference proteome</keyword>
<organism evidence="4 7">
    <name type="scientific">Xanthomonas sontii</name>
    <dbReference type="NCBI Taxonomy" id="2650745"/>
    <lineage>
        <taxon>Bacteria</taxon>
        <taxon>Pseudomonadati</taxon>
        <taxon>Pseudomonadota</taxon>
        <taxon>Gammaproteobacteria</taxon>
        <taxon>Lysobacterales</taxon>
        <taxon>Lysobacteraceae</taxon>
        <taxon>Xanthomonas</taxon>
    </lineage>
</organism>
<keyword evidence="1 4" id="KW-0489">Methyltransferase</keyword>
<dbReference type="SUPFAM" id="SSF53335">
    <property type="entry name" value="S-adenosyl-L-methionine-dependent methyltransferases"/>
    <property type="match status" value="1"/>
</dbReference>
<dbReference type="InterPro" id="IPR017804">
    <property type="entry name" value="MeTrfase_EgtD-like"/>
</dbReference>
<dbReference type="PANTHER" id="PTHR43397:SF1">
    <property type="entry name" value="ERGOTHIONEINE BIOSYNTHESIS PROTEIN 1"/>
    <property type="match status" value="1"/>
</dbReference>
<dbReference type="RefSeq" id="WP_153751082.1">
    <property type="nucleotide sequence ID" value="NZ_WJPM01000004.1"/>
</dbReference>
<dbReference type="GO" id="GO:0052706">
    <property type="term" value="F:L-histidine N(alpha)-methyltransferase activity"/>
    <property type="evidence" value="ECO:0007669"/>
    <property type="project" value="UniProtKB-EC"/>
</dbReference>
<name>A0A6N7QH51_9XANT</name>
<dbReference type="InterPro" id="IPR051128">
    <property type="entry name" value="EgtD_Methyltrsf_superfamily"/>
</dbReference>
<dbReference type="GO" id="GO:0032259">
    <property type="term" value="P:methylation"/>
    <property type="evidence" value="ECO:0007669"/>
    <property type="project" value="UniProtKB-KW"/>
</dbReference>
<evidence type="ECO:0000313" key="5">
    <source>
        <dbReference type="EMBL" id="MRH74424.1"/>
    </source>
</evidence>
<dbReference type="EC" id="2.1.1.44" evidence="4"/>
<dbReference type="Proteomes" id="UP000439314">
    <property type="component" value="Unassembled WGS sequence"/>
</dbReference>
<dbReference type="NCBIfam" id="TIGR03438">
    <property type="entry name" value="egtD_ergothio"/>
    <property type="match status" value="1"/>
</dbReference>
<dbReference type="EMBL" id="WJPM01000004">
    <property type="protein sequence ID" value="MRH74424.1"/>
    <property type="molecule type" value="Genomic_DNA"/>
</dbReference>
<gene>
    <name evidence="4" type="primary">egtD</name>
    <name evidence="4" type="ORF">GIY21_07270</name>
    <name evidence="5" type="ORF">GIY22_07265</name>
</gene>
<dbReference type="InterPro" id="IPR035094">
    <property type="entry name" value="EgtD"/>
</dbReference>
<evidence type="ECO:0000313" key="6">
    <source>
        <dbReference type="Proteomes" id="UP000437931"/>
    </source>
</evidence>
<feature type="domain" description="Histidine-specific methyltransferase SAM-dependent" evidence="3">
    <location>
        <begin position="25"/>
        <end position="325"/>
    </location>
</feature>
<evidence type="ECO:0000256" key="2">
    <source>
        <dbReference type="ARBA" id="ARBA00022679"/>
    </source>
</evidence>
<dbReference type="AlphaFoldDB" id="A0A6N7QH51"/>
<dbReference type="PIRSF" id="PIRSF018005">
    <property type="entry name" value="UCP018005"/>
    <property type="match status" value="1"/>
</dbReference>
<dbReference type="EMBL" id="WJPN01000004">
    <property type="protein sequence ID" value="MRH00092.1"/>
    <property type="molecule type" value="Genomic_DNA"/>
</dbReference>
<evidence type="ECO:0000259" key="3">
    <source>
        <dbReference type="Pfam" id="PF10017"/>
    </source>
</evidence>
<protein>
    <submittedName>
        <fullName evidence="4">L-histidine N(Alpha)-methyltransferase</fullName>
        <ecNumber evidence="4">2.1.1.44</ecNumber>
    </submittedName>
</protein>
<dbReference type="Gene3D" id="3.40.50.150">
    <property type="entry name" value="Vaccinia Virus protein VP39"/>
    <property type="match status" value="1"/>
</dbReference>
<evidence type="ECO:0000256" key="1">
    <source>
        <dbReference type="ARBA" id="ARBA00022603"/>
    </source>
</evidence>
<reference evidence="6 7" key="1">
    <citation type="submission" date="2019-11" db="EMBL/GenBank/DDBJ databases">
        <title>First report of rice panicle blight caused by Xanthomonas sp. in Iran.</title>
        <authorList>
            <person name="Mirghasempour S.A."/>
            <person name="Huang S."/>
            <person name="Brady C.L."/>
            <person name="Studholme D.J."/>
        </authorList>
    </citation>
    <scope>NUCLEOTIDE SEQUENCE [LARGE SCALE GENOMIC DNA]</scope>
    <source>
        <strain evidence="4 7">ASD011</strain>
        <strain evidence="6">SAM114</strain>
    </source>
</reference>
<dbReference type="Proteomes" id="UP000437931">
    <property type="component" value="Unassembled WGS sequence"/>
</dbReference>
<keyword evidence="2 4" id="KW-0808">Transferase</keyword>
<reference evidence="5" key="2">
    <citation type="journal article" date="2020" name="Plant Dis.">
        <title>A Grain Rot of Rice in Iran Caused by a Xanthomonas Strain Closely Related to X. sacchari.</title>
        <authorList>
            <person name="Mirghasempour S.A."/>
            <person name="Huang S."/>
            <person name="Studholme D.J."/>
            <person name="Brady C.L."/>
        </authorList>
    </citation>
    <scope>NUCLEOTIDE SEQUENCE</scope>
    <source>
        <strain evidence="5">SAM114</strain>
    </source>
</reference>